<dbReference type="PANTHER" id="PTHR42648">
    <property type="entry name" value="TRANSPOSASE, PUTATIVE-RELATED"/>
    <property type="match status" value="1"/>
</dbReference>
<dbReference type="Proteomes" id="UP001151760">
    <property type="component" value="Unassembled WGS sequence"/>
</dbReference>
<evidence type="ECO:0000256" key="1">
    <source>
        <dbReference type="SAM" id="Coils"/>
    </source>
</evidence>
<reference evidence="4" key="2">
    <citation type="submission" date="2022-01" db="EMBL/GenBank/DDBJ databases">
        <authorList>
            <person name="Yamashiro T."/>
            <person name="Shiraishi A."/>
            <person name="Satake H."/>
            <person name="Nakayama K."/>
        </authorList>
    </citation>
    <scope>NUCLEOTIDE SEQUENCE</scope>
</reference>
<name>A0ABQ5H3V1_9ASTR</name>
<sequence>MIAPRVRDVYVLDMTSPAQESCFFAKAFENLNWLWHKRLAHLNFKTINKLAKQNLVIDLPLLVHSKDKPCSSCEKGKHHRANFKTKHTSFIKKCLHLLHMNLFGPVTPRSINHEKYTLVIVDEYSRYTWVYFLKKKVKHLKLSCPSSKELKIKMTSKSNNSELTMVQNSGTTSSSTSVMKNGFLKTFPLPTYLNKMVLLKGKNRTLIKASRTMLSGSVFLKQYWTKAVAISCYTQNRSTIMKRHLKTPYEIFLSKAFRVFNTRRQQIEETYHIIFDESADAIKFSKPSVDNINIAANERYPPDEYLHPYEPSQRYQTNNNDVSFIEPYECPEPVVLQTKVSSDQNGQTDQNDQSIFEHSSSLRVEDSGDDTSIQNIIPILNSPLSIPSVVTPPPQDRWPQDKHIKLVNIIDFLSEEEPKKVTVGRLGKKELSKRVVIQCLGGKTGGLDQISNKDAIILYCLANGVKVDYARLIWEDIIHKLSKKTREKVVPYPRFISLLLEYMMPVKKYDNERAIHYPTHVPVDSKAPQPSSQTEEVFQGKKPGAKNGLRRKQSSKHTSKTKAQPSFTSLHHGFYEIIKEPQLAAGVVQTALGATSKEGSHPQLSNASAKFPAVEADPGLSALNDSIPSQQDQTKSARDGLKTAQTDSVKAQVQLLQSQKDELEQQKAKAKAKVASLKARPSFPDINQLTNLLVTSLNPELSKLLASHNFASCLLTELKELPSKFTELSEEIKELKQHELPAELQALPVLVSSVQKQLKTLDSLPSLLKKVIETLNRFAIMVENASESYTMGCCLQQAKQQLHQPRGEENTPRDAETNCKINLVDLLGYDMDGNNTTHRSFTLWI</sequence>
<evidence type="ECO:0000313" key="5">
    <source>
        <dbReference type="Proteomes" id="UP001151760"/>
    </source>
</evidence>
<feature type="region of interest" description="Disordered" evidence="2">
    <location>
        <begin position="521"/>
        <end position="566"/>
    </location>
</feature>
<feature type="compositionally biased region" description="Basic residues" evidence="2">
    <location>
        <begin position="548"/>
        <end position="560"/>
    </location>
</feature>
<protein>
    <submittedName>
        <fullName evidence="4">Retrovirus-related pol polyprotein from transposon TNT 1-94</fullName>
    </submittedName>
</protein>
<keyword evidence="5" id="KW-1185">Reference proteome</keyword>
<keyword evidence="1" id="KW-0175">Coiled coil</keyword>
<comment type="caution">
    <text evidence="4">The sequence shown here is derived from an EMBL/GenBank/DDBJ whole genome shotgun (WGS) entry which is preliminary data.</text>
</comment>
<dbReference type="Pfam" id="PF13976">
    <property type="entry name" value="gag_pre-integrs"/>
    <property type="match status" value="1"/>
</dbReference>
<feature type="region of interest" description="Disordered" evidence="2">
    <location>
        <begin position="619"/>
        <end position="644"/>
    </location>
</feature>
<dbReference type="InterPro" id="IPR025724">
    <property type="entry name" value="GAG-pre-integrase_dom"/>
</dbReference>
<dbReference type="Gene3D" id="3.30.420.10">
    <property type="entry name" value="Ribonuclease H-like superfamily/Ribonuclease H"/>
    <property type="match status" value="1"/>
</dbReference>
<evidence type="ECO:0000256" key="2">
    <source>
        <dbReference type="SAM" id="MobiDB-lite"/>
    </source>
</evidence>
<dbReference type="InterPro" id="IPR039537">
    <property type="entry name" value="Retrotran_Ty1/copia-like"/>
</dbReference>
<organism evidence="4 5">
    <name type="scientific">Tanacetum coccineum</name>
    <dbReference type="NCBI Taxonomy" id="301880"/>
    <lineage>
        <taxon>Eukaryota</taxon>
        <taxon>Viridiplantae</taxon>
        <taxon>Streptophyta</taxon>
        <taxon>Embryophyta</taxon>
        <taxon>Tracheophyta</taxon>
        <taxon>Spermatophyta</taxon>
        <taxon>Magnoliopsida</taxon>
        <taxon>eudicotyledons</taxon>
        <taxon>Gunneridae</taxon>
        <taxon>Pentapetalae</taxon>
        <taxon>asterids</taxon>
        <taxon>campanulids</taxon>
        <taxon>Asterales</taxon>
        <taxon>Asteraceae</taxon>
        <taxon>Asteroideae</taxon>
        <taxon>Anthemideae</taxon>
        <taxon>Anthemidinae</taxon>
        <taxon>Tanacetum</taxon>
    </lineage>
</organism>
<feature type="domain" description="GAG-pre-integrase" evidence="3">
    <location>
        <begin position="9"/>
        <end position="78"/>
    </location>
</feature>
<dbReference type="EMBL" id="BQNB010019153">
    <property type="protein sequence ID" value="GJT82279.1"/>
    <property type="molecule type" value="Genomic_DNA"/>
</dbReference>
<accession>A0ABQ5H3V1</accession>
<evidence type="ECO:0000259" key="3">
    <source>
        <dbReference type="Pfam" id="PF13976"/>
    </source>
</evidence>
<evidence type="ECO:0000313" key="4">
    <source>
        <dbReference type="EMBL" id="GJT82279.1"/>
    </source>
</evidence>
<dbReference type="InterPro" id="IPR036397">
    <property type="entry name" value="RNaseH_sf"/>
</dbReference>
<proteinExistence type="predicted"/>
<dbReference type="PANTHER" id="PTHR42648:SF32">
    <property type="entry name" value="RIBONUCLEASE H-LIKE DOMAIN, GAG-PRE-INTEGRASE DOMAIN PROTEIN-RELATED"/>
    <property type="match status" value="1"/>
</dbReference>
<reference evidence="4" key="1">
    <citation type="journal article" date="2022" name="Int. J. Mol. Sci.">
        <title>Draft Genome of Tanacetum Coccineum: Genomic Comparison of Closely Related Tanacetum-Family Plants.</title>
        <authorList>
            <person name="Yamashiro T."/>
            <person name="Shiraishi A."/>
            <person name="Nakayama K."/>
            <person name="Satake H."/>
        </authorList>
    </citation>
    <scope>NUCLEOTIDE SEQUENCE</scope>
</reference>
<gene>
    <name evidence="4" type="ORF">Tco_1056621</name>
</gene>
<feature type="compositionally biased region" description="Polar residues" evidence="2">
    <location>
        <begin position="623"/>
        <end position="634"/>
    </location>
</feature>
<feature type="coiled-coil region" evidence="1">
    <location>
        <begin position="646"/>
        <end position="680"/>
    </location>
</feature>